<name>A0A8T0CWW9_CORYI</name>
<dbReference type="Proteomes" id="UP000806378">
    <property type="component" value="Unassembled WGS sequence"/>
</dbReference>
<organism evidence="2 3">
    <name type="scientific">Corymbia citriodora subsp. variegata</name>
    <dbReference type="NCBI Taxonomy" id="360336"/>
    <lineage>
        <taxon>Eukaryota</taxon>
        <taxon>Viridiplantae</taxon>
        <taxon>Streptophyta</taxon>
        <taxon>Embryophyta</taxon>
        <taxon>Tracheophyta</taxon>
        <taxon>Spermatophyta</taxon>
        <taxon>Magnoliopsida</taxon>
        <taxon>eudicotyledons</taxon>
        <taxon>Gunneridae</taxon>
        <taxon>Pentapetalae</taxon>
        <taxon>rosids</taxon>
        <taxon>malvids</taxon>
        <taxon>Myrtales</taxon>
        <taxon>Myrtaceae</taxon>
        <taxon>Myrtoideae</taxon>
        <taxon>Eucalypteae</taxon>
        <taxon>Corymbia</taxon>
    </lineage>
</organism>
<gene>
    <name evidence="2" type="ORF">BT93_L4330</name>
</gene>
<feature type="transmembrane region" description="Helical" evidence="1">
    <location>
        <begin position="44"/>
        <end position="65"/>
    </location>
</feature>
<comment type="caution">
    <text evidence="2">The sequence shown here is derived from an EMBL/GenBank/DDBJ whole genome shotgun (WGS) entry which is preliminary data.</text>
</comment>
<keyword evidence="1" id="KW-0812">Transmembrane</keyword>
<keyword evidence="1" id="KW-1133">Transmembrane helix</keyword>
<evidence type="ECO:0000313" key="3">
    <source>
        <dbReference type="Proteomes" id="UP000806378"/>
    </source>
</evidence>
<dbReference type="AlphaFoldDB" id="A0A8T0CWW9"/>
<sequence length="72" mass="8776">MRPSKENWVTCKKRPNQTKRRVMRIESNTQDQVHNVLYKMYNKVHFYGAFVNLIAELIRTSFVSFKQKKSYY</sequence>
<protein>
    <submittedName>
        <fullName evidence="2">Uncharacterized protein</fullName>
    </submittedName>
</protein>
<evidence type="ECO:0000256" key="1">
    <source>
        <dbReference type="SAM" id="Phobius"/>
    </source>
</evidence>
<keyword evidence="3" id="KW-1185">Reference proteome</keyword>
<reference evidence="2" key="1">
    <citation type="submission" date="2020-05" db="EMBL/GenBank/DDBJ databases">
        <title>WGS assembly of Corymbia citriodora subspecies variegata.</title>
        <authorList>
            <person name="Barry K."/>
            <person name="Hundley H."/>
            <person name="Shu S."/>
            <person name="Jenkins J."/>
            <person name="Grimwood J."/>
            <person name="Baten A."/>
        </authorList>
    </citation>
    <scope>NUCLEOTIDE SEQUENCE</scope>
    <source>
        <strain evidence="2">CV2-018</strain>
    </source>
</reference>
<accession>A0A8T0CWW9</accession>
<keyword evidence="1" id="KW-0472">Membrane</keyword>
<evidence type="ECO:0000313" key="2">
    <source>
        <dbReference type="EMBL" id="KAF7851232.1"/>
    </source>
</evidence>
<dbReference type="OrthoDB" id="1906822at2759"/>
<dbReference type="Gramene" id="rna-gnl|WGS:JABURB|Cocit.L4330.1">
    <property type="protein sequence ID" value="cds-KAF7851232.1"/>
    <property type="gene ID" value="gene-BT93_L4330"/>
</dbReference>
<proteinExistence type="predicted"/>
<dbReference type="EMBL" id="MU089556">
    <property type="protein sequence ID" value="KAF7851232.1"/>
    <property type="molecule type" value="Genomic_DNA"/>
</dbReference>